<protein>
    <submittedName>
        <fullName evidence="2">Uncharacterized protein</fullName>
    </submittedName>
</protein>
<dbReference type="EMBL" id="SRSD01000003">
    <property type="protein sequence ID" value="KAA0893240.1"/>
    <property type="molecule type" value="Genomic_DNA"/>
</dbReference>
<keyword evidence="1" id="KW-0812">Transmembrane</keyword>
<evidence type="ECO:0000256" key="1">
    <source>
        <dbReference type="SAM" id="Phobius"/>
    </source>
</evidence>
<dbReference type="RefSeq" id="WP_149306558.1">
    <property type="nucleotide sequence ID" value="NZ_SRSD01000003.1"/>
</dbReference>
<proteinExistence type="predicted"/>
<dbReference type="Proteomes" id="UP000324298">
    <property type="component" value="Unassembled WGS sequence"/>
</dbReference>
<feature type="transmembrane region" description="Helical" evidence="1">
    <location>
        <begin position="18"/>
        <end position="38"/>
    </location>
</feature>
<keyword evidence="1" id="KW-0472">Membrane</keyword>
<accession>A0A5A9XKE9</accession>
<evidence type="ECO:0000313" key="2">
    <source>
        <dbReference type="EMBL" id="KAA0893240.1"/>
    </source>
</evidence>
<keyword evidence="1" id="KW-1133">Transmembrane helix</keyword>
<evidence type="ECO:0000313" key="3">
    <source>
        <dbReference type="Proteomes" id="UP000324298"/>
    </source>
</evidence>
<name>A0A5A9XKE9_9BACT</name>
<gene>
    <name evidence="2" type="ORF">ET418_05330</name>
</gene>
<reference evidence="2 3" key="1">
    <citation type="submission" date="2019-04" db="EMBL/GenBank/DDBJ databases">
        <title>Geobacter ruber sp. nov., ferric-reducing bacteria isolated from paddy soil.</title>
        <authorList>
            <person name="Xu Z."/>
            <person name="Masuda Y."/>
            <person name="Itoh H."/>
            <person name="Senoo K."/>
        </authorList>
    </citation>
    <scope>NUCLEOTIDE SEQUENCE [LARGE SCALE GENOMIC DNA]</scope>
    <source>
        <strain evidence="2 3">Red88</strain>
    </source>
</reference>
<keyword evidence="3" id="KW-1185">Reference proteome</keyword>
<dbReference type="AlphaFoldDB" id="A0A5A9XKE9"/>
<feature type="transmembrane region" description="Helical" evidence="1">
    <location>
        <begin position="44"/>
        <end position="64"/>
    </location>
</feature>
<organism evidence="2 3">
    <name type="scientific">Oryzomonas rubra</name>
    <dbReference type="NCBI Taxonomy" id="2509454"/>
    <lineage>
        <taxon>Bacteria</taxon>
        <taxon>Pseudomonadati</taxon>
        <taxon>Thermodesulfobacteriota</taxon>
        <taxon>Desulfuromonadia</taxon>
        <taxon>Geobacterales</taxon>
        <taxon>Geobacteraceae</taxon>
        <taxon>Oryzomonas</taxon>
    </lineage>
</organism>
<sequence>MASQAVGRKEPQDIELTVIGNGLCLLIAAAGLLAGSMTTNLSLAYWREDIVALGITVIMGIRLVRSLTDAMAQYQETPLPVHQPRRAETQERVNVQPEGVAAGQIPAVSSFTPDKVVEEVVKRIETQKAEAAKKNKFTN</sequence>
<comment type="caution">
    <text evidence="2">The sequence shown here is derived from an EMBL/GenBank/DDBJ whole genome shotgun (WGS) entry which is preliminary data.</text>
</comment>
<dbReference type="OrthoDB" id="5405557at2"/>